<dbReference type="InterPro" id="IPR057027">
    <property type="entry name" value="TPR_mt"/>
</dbReference>
<comment type="caution">
    <text evidence="5">The sequence shown here is derived from an EMBL/GenBank/DDBJ whole genome shotgun (WGS) entry which is preliminary data.</text>
</comment>
<feature type="region of interest" description="Disordered" evidence="3">
    <location>
        <begin position="12"/>
        <end position="37"/>
    </location>
</feature>
<evidence type="ECO:0000256" key="2">
    <source>
        <dbReference type="PROSITE-ProRule" id="PRU00708"/>
    </source>
</evidence>
<dbReference type="EMBL" id="CAMXCT010003646">
    <property type="protein sequence ID" value="CAI4005530.1"/>
    <property type="molecule type" value="Genomic_DNA"/>
</dbReference>
<dbReference type="PANTHER" id="PTHR46862">
    <property type="entry name" value="OS07G0661900 PROTEIN"/>
    <property type="match status" value="1"/>
</dbReference>
<feature type="compositionally biased region" description="Basic residues" evidence="3">
    <location>
        <begin position="988"/>
        <end position="997"/>
    </location>
</feature>
<sequence length="1008" mass="110880">MALFVVRPSVPRFDPTPSTSSTSSQRRGGDTLRKSSSSPSEACLAALAVQIWGCHGVRRGRGKACKRRILHLATVSLEPSVTEKLGRIVIDQELFDQLNFLAAKGQVSSARALFEQILASAKVQNGTVRSSQKSVPLSMLYGTMLKAFCNAGDVRGAEEMAYRAREEDVPMNHKFYGKLLETASKAGDVVMANKWFEESKAAGNRDGVHFNFMVEAYAKAGELDEAKKWIQRTRDAGVPTVTNMFNSLIFAYASRGQMKEAAGVIREMLQEGHDPEVSSFAALAVAAAQEGDDEAAERWMQQARDRKLECDNFDAEVSTQAAYTRLASASSTPEAAESWLRRLQETGGTPSVENFSVVVDAFAKQGQVDKALELMEEMKDLEVPPSVVTYSSAMHAWTKAGNLDQAASTLSKMMQIRLAPDGVAYGTVMDGFAKAGKPDDVIKMAEQMKANGIPVTVRHQNSILEALVKAGKPNDAARWLLQMSNRAPQSRWQRNMDEPDVYSYAMVMGALASAGRVSSVESLNQAMRLAGTEATPLLHEVVMRGYLEAKKTKDAHRWLQEADASGISLNANLVCCAIDVCLRNRKAEEGFRWLERIQEANIPVPTQGSRAVLFHISAVKCCAQAGDVDAGFDWLQRAENAGLNSEQKGKGKGVPLRPAYLALMKAFAFRSMEILLRVLESLEEAEESIDLMARCELIELLASKISRKDALVLLQRVKDEGKLSVFLFSRTISACTKAGRVDEAIFWFEEMQRAGIEPDTVAWNSIINACARAGRAAEAEMWLGKMEASGTTPDVVSYNIVINLCAHTDRPQEAQNWLKQMQEAGIHPDEVTYATVISALTKANMVDEAIDMLVTMEEVGLPRNQAAYARVVTGLGRAGRAREAAAWLFQMEEAGLKPIAPVYNWVIAACKKPPNPDLAERVARRLLGTQQMPNEFCVSTLRQILGPERFSALQAEIPLLHRAVAEVEQERRRQQGRREEGSPERRAPQRRKGKGKGRGPDKVNIIPP</sequence>
<evidence type="ECO:0000313" key="6">
    <source>
        <dbReference type="EMBL" id="CAL4792842.1"/>
    </source>
</evidence>
<dbReference type="AlphaFoldDB" id="A0A9P1G945"/>
<protein>
    <submittedName>
        <fullName evidence="6">Pentatricopeptide repeat-containing protein At4g31850, chloroplastic (Protein PROTON GRADIENT REGULATION 3)</fullName>
    </submittedName>
</protein>
<dbReference type="Pfam" id="PF13041">
    <property type="entry name" value="PPR_2"/>
    <property type="match status" value="2"/>
</dbReference>
<accession>A0A9P1G945</accession>
<dbReference type="Pfam" id="PF23276">
    <property type="entry name" value="TPR_24"/>
    <property type="match status" value="1"/>
</dbReference>
<gene>
    <name evidence="5" type="ORF">C1SCF055_LOCUS31244</name>
</gene>
<keyword evidence="1" id="KW-0677">Repeat</keyword>
<keyword evidence="7" id="KW-1185">Reference proteome</keyword>
<feature type="domain" description="Pentatricopeptide repeat-containing protein-mitochondrial" evidence="4">
    <location>
        <begin position="179"/>
        <end position="296"/>
    </location>
</feature>
<feature type="region of interest" description="Disordered" evidence="3">
    <location>
        <begin position="967"/>
        <end position="1008"/>
    </location>
</feature>
<feature type="repeat" description="PPR" evidence="2">
    <location>
        <begin position="386"/>
        <end position="420"/>
    </location>
</feature>
<dbReference type="InterPro" id="IPR011990">
    <property type="entry name" value="TPR-like_helical_dom_sf"/>
</dbReference>
<reference evidence="6 7" key="2">
    <citation type="submission" date="2024-05" db="EMBL/GenBank/DDBJ databases">
        <authorList>
            <person name="Chen Y."/>
            <person name="Shah S."/>
            <person name="Dougan E. K."/>
            <person name="Thang M."/>
            <person name="Chan C."/>
        </authorList>
    </citation>
    <scope>NUCLEOTIDE SEQUENCE [LARGE SCALE GENOMIC DNA]</scope>
</reference>
<name>A0A9P1G945_9DINO</name>
<dbReference type="SUPFAM" id="SSF48452">
    <property type="entry name" value="TPR-like"/>
    <property type="match status" value="1"/>
</dbReference>
<feature type="repeat" description="PPR" evidence="2">
    <location>
        <begin position="794"/>
        <end position="828"/>
    </location>
</feature>
<evidence type="ECO:0000256" key="3">
    <source>
        <dbReference type="SAM" id="MobiDB-lite"/>
    </source>
</evidence>
<dbReference type="Proteomes" id="UP001152797">
    <property type="component" value="Unassembled WGS sequence"/>
</dbReference>
<feature type="repeat" description="PPR" evidence="2">
    <location>
        <begin position="759"/>
        <end position="793"/>
    </location>
</feature>
<feature type="repeat" description="PPR" evidence="2">
    <location>
        <begin position="421"/>
        <end position="455"/>
    </location>
</feature>
<dbReference type="Gene3D" id="1.25.40.10">
    <property type="entry name" value="Tetratricopeptide repeat domain"/>
    <property type="match status" value="6"/>
</dbReference>
<feature type="repeat" description="PPR" evidence="2">
    <location>
        <begin position="351"/>
        <end position="385"/>
    </location>
</feature>
<dbReference type="InterPro" id="IPR002885">
    <property type="entry name" value="PPR_rpt"/>
</dbReference>
<feature type="compositionally biased region" description="Low complexity" evidence="3">
    <location>
        <begin position="15"/>
        <end position="24"/>
    </location>
</feature>
<reference evidence="5" key="1">
    <citation type="submission" date="2022-10" db="EMBL/GenBank/DDBJ databases">
        <authorList>
            <person name="Chen Y."/>
            <person name="Dougan E. K."/>
            <person name="Chan C."/>
            <person name="Rhodes N."/>
            <person name="Thang M."/>
        </authorList>
    </citation>
    <scope>NUCLEOTIDE SEQUENCE</scope>
</reference>
<proteinExistence type="predicted"/>
<dbReference type="Pfam" id="PF01535">
    <property type="entry name" value="PPR"/>
    <property type="match status" value="5"/>
</dbReference>
<feature type="repeat" description="PPR" evidence="2">
    <location>
        <begin position="241"/>
        <end position="275"/>
    </location>
</feature>
<evidence type="ECO:0000259" key="4">
    <source>
        <dbReference type="Pfam" id="PF23276"/>
    </source>
</evidence>
<dbReference type="OrthoDB" id="185373at2759"/>
<evidence type="ECO:0000313" key="5">
    <source>
        <dbReference type="EMBL" id="CAI4005530.1"/>
    </source>
</evidence>
<feature type="repeat" description="PPR" evidence="2">
    <location>
        <begin position="829"/>
        <end position="863"/>
    </location>
</feature>
<feature type="compositionally biased region" description="Basic and acidic residues" evidence="3">
    <location>
        <begin position="967"/>
        <end position="987"/>
    </location>
</feature>
<feature type="repeat" description="PPR" evidence="2">
    <location>
        <begin position="724"/>
        <end position="758"/>
    </location>
</feature>
<evidence type="ECO:0000256" key="1">
    <source>
        <dbReference type="ARBA" id="ARBA00022737"/>
    </source>
</evidence>
<evidence type="ECO:0000313" key="7">
    <source>
        <dbReference type="Proteomes" id="UP001152797"/>
    </source>
</evidence>
<dbReference type="NCBIfam" id="TIGR00756">
    <property type="entry name" value="PPR"/>
    <property type="match status" value="7"/>
</dbReference>
<dbReference type="PANTHER" id="PTHR46862:SF5">
    <property type="entry name" value="OS02G0170000 PROTEIN"/>
    <property type="match status" value="1"/>
</dbReference>
<feature type="repeat" description="PPR" evidence="2">
    <location>
        <begin position="864"/>
        <end position="898"/>
    </location>
</feature>
<dbReference type="EMBL" id="CAMXCT030003646">
    <property type="protein sequence ID" value="CAL4792842.1"/>
    <property type="molecule type" value="Genomic_DNA"/>
</dbReference>
<dbReference type="PROSITE" id="PS51375">
    <property type="entry name" value="PPR"/>
    <property type="match status" value="10"/>
</dbReference>
<organism evidence="5">
    <name type="scientific">Cladocopium goreaui</name>
    <dbReference type="NCBI Taxonomy" id="2562237"/>
    <lineage>
        <taxon>Eukaryota</taxon>
        <taxon>Sar</taxon>
        <taxon>Alveolata</taxon>
        <taxon>Dinophyceae</taxon>
        <taxon>Suessiales</taxon>
        <taxon>Symbiodiniaceae</taxon>
        <taxon>Cladocopium</taxon>
    </lineage>
</organism>
<dbReference type="EMBL" id="CAMXCT020003646">
    <property type="protein sequence ID" value="CAL1158905.1"/>
    <property type="molecule type" value="Genomic_DNA"/>
</dbReference>
<feature type="repeat" description="PPR" evidence="2">
    <location>
        <begin position="206"/>
        <end position="240"/>
    </location>
</feature>